<sequence length="167" mass="18145">MARSFAFVALIVSALCFTSVLAARKVPADNVEVFTVIGKIYCDPCKFEFETRLSKPLAGVKVTLMCKKEEGNNVTFVKESTTDKNGIYKINVDGEHEEEVCEVSTNSNGKGECSLPMANKSDRIGLTKNMGVSSLVRFVNPLGFMSKSIDSQCGSVISELGLDKLDD</sequence>
<proteinExistence type="inferred from homology"/>
<keyword evidence="5" id="KW-1185">Reference proteome</keyword>
<evidence type="ECO:0000313" key="4">
    <source>
        <dbReference type="EMBL" id="KAI5411713.1"/>
    </source>
</evidence>
<evidence type="ECO:0000256" key="1">
    <source>
        <dbReference type="ARBA" id="ARBA00010049"/>
    </source>
</evidence>
<feature type="signal peptide" evidence="3">
    <location>
        <begin position="1"/>
        <end position="22"/>
    </location>
</feature>
<gene>
    <name evidence="4" type="ORF">KIW84_056693</name>
</gene>
<dbReference type="AlphaFoldDB" id="A0A9D5AK01"/>
<comment type="similarity">
    <text evidence="1">Belongs to the Ole e I family.</text>
</comment>
<evidence type="ECO:0000313" key="5">
    <source>
        <dbReference type="Proteomes" id="UP001058974"/>
    </source>
</evidence>
<dbReference type="Pfam" id="PF01190">
    <property type="entry name" value="Pollen_Ole_e_1"/>
    <property type="match status" value="1"/>
</dbReference>
<dbReference type="Proteomes" id="UP001058974">
    <property type="component" value="Chromosome 5"/>
</dbReference>
<evidence type="ECO:0000256" key="3">
    <source>
        <dbReference type="SAM" id="SignalP"/>
    </source>
</evidence>
<organism evidence="4 5">
    <name type="scientific">Pisum sativum</name>
    <name type="common">Garden pea</name>
    <name type="synonym">Lathyrus oleraceus</name>
    <dbReference type="NCBI Taxonomy" id="3888"/>
    <lineage>
        <taxon>Eukaryota</taxon>
        <taxon>Viridiplantae</taxon>
        <taxon>Streptophyta</taxon>
        <taxon>Embryophyta</taxon>
        <taxon>Tracheophyta</taxon>
        <taxon>Spermatophyta</taxon>
        <taxon>Magnoliopsida</taxon>
        <taxon>eudicotyledons</taxon>
        <taxon>Gunneridae</taxon>
        <taxon>Pentapetalae</taxon>
        <taxon>rosids</taxon>
        <taxon>fabids</taxon>
        <taxon>Fabales</taxon>
        <taxon>Fabaceae</taxon>
        <taxon>Papilionoideae</taxon>
        <taxon>50 kb inversion clade</taxon>
        <taxon>NPAAA clade</taxon>
        <taxon>Hologalegina</taxon>
        <taxon>IRL clade</taxon>
        <taxon>Fabeae</taxon>
        <taxon>Lathyrus</taxon>
    </lineage>
</organism>
<dbReference type="InterPro" id="IPR006041">
    <property type="entry name" value="Pollen_Ole_e1_allergen"/>
</dbReference>
<feature type="chain" id="PRO_5039148156" description="Olee1-like protein" evidence="3">
    <location>
        <begin position="23"/>
        <end position="167"/>
    </location>
</feature>
<dbReference type="PANTHER" id="PTHR31614">
    <property type="entry name" value="PROTEIN DOWNSTREAM OF FLC-RELATED"/>
    <property type="match status" value="1"/>
</dbReference>
<keyword evidence="3" id="KW-0732">Signal</keyword>
<protein>
    <recommendedName>
        <fullName evidence="6">Olee1-like protein</fullName>
    </recommendedName>
</protein>
<accession>A0A9D5AK01</accession>
<keyword evidence="2" id="KW-1015">Disulfide bond</keyword>
<reference evidence="4 5" key="1">
    <citation type="journal article" date="2022" name="Nat. Genet.">
        <title>Improved pea reference genome and pan-genome highlight genomic features and evolutionary characteristics.</title>
        <authorList>
            <person name="Yang T."/>
            <person name="Liu R."/>
            <person name="Luo Y."/>
            <person name="Hu S."/>
            <person name="Wang D."/>
            <person name="Wang C."/>
            <person name="Pandey M.K."/>
            <person name="Ge S."/>
            <person name="Xu Q."/>
            <person name="Li N."/>
            <person name="Li G."/>
            <person name="Huang Y."/>
            <person name="Saxena R.K."/>
            <person name="Ji Y."/>
            <person name="Li M."/>
            <person name="Yan X."/>
            <person name="He Y."/>
            <person name="Liu Y."/>
            <person name="Wang X."/>
            <person name="Xiang C."/>
            <person name="Varshney R.K."/>
            <person name="Ding H."/>
            <person name="Gao S."/>
            <person name="Zong X."/>
        </authorList>
    </citation>
    <scope>NUCLEOTIDE SEQUENCE [LARGE SCALE GENOMIC DNA]</scope>
    <source>
        <strain evidence="4 5">cv. Zhongwan 6</strain>
    </source>
</reference>
<name>A0A9D5AK01_PEA</name>
<evidence type="ECO:0008006" key="6">
    <source>
        <dbReference type="Google" id="ProtNLM"/>
    </source>
</evidence>
<dbReference type="PANTHER" id="PTHR31614:SF20">
    <property type="entry name" value="POLLEN PROTEIN OLE E I-LIKE PROTEIN"/>
    <property type="match status" value="1"/>
</dbReference>
<dbReference type="Gramene" id="Psat05G0669300-T1">
    <property type="protein sequence ID" value="KAI5411713.1"/>
    <property type="gene ID" value="KIW84_056693"/>
</dbReference>
<dbReference type="EMBL" id="JAMSHJ010000005">
    <property type="protein sequence ID" value="KAI5411713.1"/>
    <property type="molecule type" value="Genomic_DNA"/>
</dbReference>
<dbReference type="OrthoDB" id="1392797at2759"/>
<evidence type="ECO:0000256" key="2">
    <source>
        <dbReference type="ARBA" id="ARBA00023157"/>
    </source>
</evidence>
<comment type="caution">
    <text evidence="4">The sequence shown here is derived from an EMBL/GenBank/DDBJ whole genome shotgun (WGS) entry which is preliminary data.</text>
</comment>